<feature type="region of interest" description="Disordered" evidence="2">
    <location>
        <begin position="231"/>
        <end position="253"/>
    </location>
</feature>
<dbReference type="Gene3D" id="1.25.40.10">
    <property type="entry name" value="Tetratricopeptide repeat domain"/>
    <property type="match status" value="3"/>
</dbReference>
<reference evidence="5" key="1">
    <citation type="submission" date="2022-04" db="EMBL/GenBank/DDBJ databases">
        <title>Halocatena sp. nov., isolated from a salt lake.</title>
        <authorList>
            <person name="Cui H.-L."/>
        </authorList>
    </citation>
    <scope>NUCLEOTIDE SEQUENCE</scope>
    <source>
        <strain evidence="5">AD-1</strain>
    </source>
</reference>
<dbReference type="PANTHER" id="PTHR10098">
    <property type="entry name" value="RAPSYN-RELATED"/>
    <property type="match status" value="1"/>
</dbReference>
<gene>
    <name evidence="5" type="ORF">MW046_01240</name>
</gene>
<feature type="domain" description="HVO-A0261-like N-terminal" evidence="4">
    <location>
        <begin position="2"/>
        <end position="52"/>
    </location>
</feature>
<dbReference type="InterPro" id="IPR011990">
    <property type="entry name" value="TPR-like_helical_dom_sf"/>
</dbReference>
<dbReference type="InterPro" id="IPR057527">
    <property type="entry name" value="HVO_A0261-like_N"/>
</dbReference>
<feature type="domain" description="Methanogenesis regulatory protein FilR1 middle" evidence="3">
    <location>
        <begin position="89"/>
        <end position="217"/>
    </location>
</feature>
<feature type="region of interest" description="Disordered" evidence="2">
    <location>
        <begin position="1173"/>
        <end position="1197"/>
    </location>
</feature>
<evidence type="ECO:0000259" key="4">
    <source>
        <dbReference type="Pfam" id="PF25213"/>
    </source>
</evidence>
<accession>A0A8U0A3R5</accession>
<dbReference type="SUPFAM" id="SSF48452">
    <property type="entry name" value="TPR-like"/>
    <property type="match status" value="3"/>
</dbReference>
<feature type="compositionally biased region" description="Basic and acidic residues" evidence="2">
    <location>
        <begin position="298"/>
        <end position="307"/>
    </location>
</feature>
<organism evidence="5 6">
    <name type="scientific">Halocatena salina</name>
    <dbReference type="NCBI Taxonomy" id="2934340"/>
    <lineage>
        <taxon>Archaea</taxon>
        <taxon>Methanobacteriati</taxon>
        <taxon>Methanobacteriota</taxon>
        <taxon>Stenosarchaea group</taxon>
        <taxon>Halobacteria</taxon>
        <taxon>Halobacteriales</taxon>
        <taxon>Natronomonadaceae</taxon>
        <taxon>Halocatena</taxon>
    </lineage>
</organism>
<dbReference type="InterPro" id="IPR019734">
    <property type="entry name" value="TPR_rpt"/>
</dbReference>
<dbReference type="Pfam" id="PF25213">
    <property type="entry name" value="HVO_A0261_N"/>
    <property type="match status" value="1"/>
</dbReference>
<dbReference type="InterPro" id="IPR027417">
    <property type="entry name" value="P-loop_NTPase"/>
</dbReference>
<name>A0A8U0A3R5_9EURY</name>
<protein>
    <submittedName>
        <fullName evidence="5">Tetratricopeptide repeat protein</fullName>
    </submittedName>
</protein>
<evidence type="ECO:0000256" key="1">
    <source>
        <dbReference type="PROSITE-ProRule" id="PRU00339"/>
    </source>
</evidence>
<keyword evidence="6" id="KW-1185">Reference proteome</keyword>
<dbReference type="PROSITE" id="PS50005">
    <property type="entry name" value="TPR"/>
    <property type="match status" value="2"/>
</dbReference>
<dbReference type="KEGG" id="haad:MW046_01240"/>
<dbReference type="Pfam" id="PF13424">
    <property type="entry name" value="TPR_12"/>
    <property type="match status" value="4"/>
</dbReference>
<dbReference type="SUPFAM" id="SSF52540">
    <property type="entry name" value="P-loop containing nucleoside triphosphate hydrolases"/>
    <property type="match status" value="1"/>
</dbReference>
<feature type="region of interest" description="Disordered" evidence="2">
    <location>
        <begin position="298"/>
        <end position="326"/>
    </location>
</feature>
<dbReference type="EMBL" id="CP096019">
    <property type="protein sequence ID" value="UPM43088.1"/>
    <property type="molecule type" value="Genomic_DNA"/>
</dbReference>
<feature type="repeat" description="TPR" evidence="1">
    <location>
        <begin position="935"/>
        <end position="968"/>
    </location>
</feature>
<dbReference type="AlphaFoldDB" id="A0A8U0A3R5"/>
<feature type="compositionally biased region" description="Polar residues" evidence="2">
    <location>
        <begin position="308"/>
        <end position="319"/>
    </location>
</feature>
<evidence type="ECO:0000313" key="6">
    <source>
        <dbReference type="Proteomes" id="UP000831768"/>
    </source>
</evidence>
<dbReference type="PANTHER" id="PTHR10098:SF108">
    <property type="entry name" value="TETRATRICOPEPTIDE REPEAT PROTEIN 28"/>
    <property type="match status" value="1"/>
</dbReference>
<evidence type="ECO:0000259" key="3">
    <source>
        <dbReference type="Pfam" id="PF08350"/>
    </source>
</evidence>
<dbReference type="InterPro" id="IPR013561">
    <property type="entry name" value="FilR1_middle_dom"/>
</dbReference>
<proteinExistence type="predicted"/>
<evidence type="ECO:0000313" key="5">
    <source>
        <dbReference type="EMBL" id="UPM43088.1"/>
    </source>
</evidence>
<sequence length="1197" mass="132773">MVDRLEWSRSTVDRAVRELQQAGLLKRSKEGYTTTLAGRLAAATYTEFTEMVSDVHTATPLLETLDREYPVPMASLWGIEPVPIDDHTPYEIPTELREAIEDAHSLTALMPVISDPIILEFCQSQAVEGSLDLTLIVGPNLYDALHERSPDTLSVLSHHGQRFLRAAHSPPHPMFLLEGSSGREGFVIVYEEGAHSAMFRNRRQGAFEAAQEYVDSIIEQATEITDTGETMKRQTPMMGPQQRSQPGRTDSHPLSVLEREGFIELTDAYIESHEPGEPTTSWRTGIDFAEIAVGHAIERTYDGDRSPSTETDSQASSTGVEEPTSGRASLVGTLLDGLSSGNDHALVGLPGSGKSTVCKMVAYRWHETDRGDVLYREGGAGRTFTSTAALRARLRECEGHALIVIEDVLSPEAKAVFRVMADYRDDPAVTFLVESREHAWADPSASSSGLAPRLDSYRTESIDCVRMPALDIIECERLIRHFEAMQGRQLAIEVSDLLDSPEQSSDPATLLVVLHRLVLSVDPLASVRDTTPTTLTEDVRRTFDDLRAVGDRALDVGVLVSLLNAADIGVHPELVYALTSETTEAIEEALALLEGRVIFDRSDSDDENENNGMPSYRSVHKSWSVLFLRQLHERVTSVDEMRAAQRRFGRVVTALLSLADDQTKRACIDWQSTGTSTVIKEISADPQAWADETTERLFTLGLTHSSLVPLFETSANSWIELPEACSDEMEIRCTEWCGRMALQAGAPDQAATEFEHLAALADDPPASVDADCLEARCLKYQGTVAFRRSEYDRAESFYNRSRRAYRAAGDEQGEADVVNNLGIVAWSRGELAAAKERLQWSLDRYQKLGDHVAAADARFNRAMVLNVEGDTETATEQYQVCLDRYRSAGNSRSEANALNNLGVLKRECGELDTAERHLTRAFDTYRDVGDELGQAGSLHGLGYVAQIRGNFERAVEYYERSLDRYRDASDTHGVARCLHDHATLDRRRGRLDAAKQRYERSYDLRVDIGDQRGIAECLISLGRIALRTGAIETALDRVKCGLDRYRQHGDVRGEATALELLGALYRNTGRTERAKDSLDRSLERTRESNHRLGEARTLRELGRLAEVHDDLERAKEHHESALSTFSDIGARPDVVETCHELVAICEALDEPETAATHRNTAIEFECVIGTDHDTLNRRTDGRTTSQPPPSTDGTTNS</sequence>
<keyword evidence="1" id="KW-0802">TPR repeat</keyword>
<dbReference type="SMART" id="SM00028">
    <property type="entry name" value="TPR"/>
    <property type="match status" value="8"/>
</dbReference>
<feature type="repeat" description="TPR" evidence="1">
    <location>
        <begin position="1055"/>
        <end position="1088"/>
    </location>
</feature>
<dbReference type="Pfam" id="PF08350">
    <property type="entry name" value="FilR1_middle"/>
    <property type="match status" value="1"/>
</dbReference>
<dbReference type="Proteomes" id="UP000831768">
    <property type="component" value="Chromosome"/>
</dbReference>
<evidence type="ECO:0000256" key="2">
    <source>
        <dbReference type="SAM" id="MobiDB-lite"/>
    </source>
</evidence>